<evidence type="ECO:0000259" key="1">
    <source>
        <dbReference type="Pfam" id="PF17954"/>
    </source>
</evidence>
<proteinExistence type="predicted"/>
<name>A0ABT0HHJ0_9BACT</name>
<dbReference type="InterPro" id="IPR041602">
    <property type="entry name" value="Quercetinase_C"/>
</dbReference>
<dbReference type="InterPro" id="IPR011051">
    <property type="entry name" value="RmlC_Cupin_sf"/>
</dbReference>
<organism evidence="2 3">
    <name type="scientific">Spirosoma liriopis</name>
    <dbReference type="NCBI Taxonomy" id="2937440"/>
    <lineage>
        <taxon>Bacteria</taxon>
        <taxon>Pseudomonadati</taxon>
        <taxon>Bacteroidota</taxon>
        <taxon>Cytophagia</taxon>
        <taxon>Cytophagales</taxon>
        <taxon>Cytophagaceae</taxon>
        <taxon>Spirosoma</taxon>
    </lineage>
</organism>
<accession>A0ABT0HHJ0</accession>
<reference evidence="2 3" key="1">
    <citation type="submission" date="2022-04" db="EMBL/GenBank/DDBJ databases">
        <title>Spirosoma sp. strain RP8 genome sequencing and assembly.</title>
        <authorList>
            <person name="Jung Y."/>
        </authorList>
    </citation>
    <scope>NUCLEOTIDE SEQUENCE [LARGE SCALE GENOMIC DNA]</scope>
    <source>
        <strain evidence="2 3">RP8</strain>
    </source>
</reference>
<dbReference type="Pfam" id="PF17954">
    <property type="entry name" value="Pirin_C_2"/>
    <property type="match status" value="1"/>
</dbReference>
<dbReference type="PANTHER" id="PTHR43212">
    <property type="entry name" value="QUERCETIN 2,3-DIOXYGENASE"/>
    <property type="match status" value="1"/>
</dbReference>
<dbReference type="EMBL" id="JALPRF010000001">
    <property type="protein sequence ID" value="MCK8491629.1"/>
    <property type="molecule type" value="Genomic_DNA"/>
</dbReference>
<dbReference type="InterPro" id="IPR012093">
    <property type="entry name" value="Pirin"/>
</dbReference>
<keyword evidence="3" id="KW-1185">Reference proteome</keyword>
<comment type="caution">
    <text evidence="2">The sequence shown here is derived from an EMBL/GenBank/DDBJ whole genome shotgun (WGS) entry which is preliminary data.</text>
</comment>
<dbReference type="Gene3D" id="2.60.120.10">
    <property type="entry name" value="Jelly Rolls"/>
    <property type="match status" value="2"/>
</dbReference>
<protein>
    <submittedName>
        <fullName evidence="2">Pirin</fullName>
    </submittedName>
</protein>
<evidence type="ECO:0000313" key="3">
    <source>
        <dbReference type="Proteomes" id="UP001202180"/>
    </source>
</evidence>
<dbReference type="Proteomes" id="UP001202180">
    <property type="component" value="Unassembled WGS sequence"/>
</dbReference>
<dbReference type="InterPro" id="IPR014710">
    <property type="entry name" value="RmlC-like_jellyroll"/>
</dbReference>
<evidence type="ECO:0000313" key="2">
    <source>
        <dbReference type="EMBL" id="MCK8491629.1"/>
    </source>
</evidence>
<dbReference type="SUPFAM" id="SSF51182">
    <property type="entry name" value="RmlC-like cupins"/>
    <property type="match status" value="1"/>
</dbReference>
<gene>
    <name evidence="2" type="ORF">M0L20_07170</name>
</gene>
<dbReference type="PANTHER" id="PTHR43212:SF3">
    <property type="entry name" value="QUERCETIN 2,3-DIOXYGENASE"/>
    <property type="match status" value="1"/>
</dbReference>
<sequence length="240" mass="26513">MDTQTQAQIYLSDQRGCSQLDSFRSFHSFNFGSYFDESRKPFGPLQLVNDDTLKAGHSIKMTVETDTEVFILPIAGGLEYRSALGDGFLEAGQVQLFSLAAGMTYEVVNPYETEFINFLHIWLSADYTSFTPALKQTSFDLTNKNKLLPINPLGGTSASGLAAFIGRYDGRHEAIYSVTNSGEPAKVNGVFVFVISGVFEVQNRLLHERDGLALTDIKNEEVEFEALSNDAILLLLEVSV</sequence>
<dbReference type="RefSeq" id="WP_248476281.1">
    <property type="nucleotide sequence ID" value="NZ_JALPRF010000001.1"/>
</dbReference>
<feature type="domain" description="Quercetin 2,3-dioxygenase C-terminal cupin" evidence="1">
    <location>
        <begin position="186"/>
        <end position="237"/>
    </location>
</feature>